<protein>
    <submittedName>
        <fullName evidence="1">Uncharacterized protein</fullName>
    </submittedName>
</protein>
<dbReference type="AlphaFoldDB" id="A0A6H1ZSS1"/>
<name>A0A6H1ZSS1_9ZZZZ</name>
<organism evidence="1">
    <name type="scientific">viral metagenome</name>
    <dbReference type="NCBI Taxonomy" id="1070528"/>
    <lineage>
        <taxon>unclassified sequences</taxon>
        <taxon>metagenomes</taxon>
        <taxon>organismal metagenomes</taxon>
    </lineage>
</organism>
<accession>A0A6H1ZSS1</accession>
<dbReference type="EMBL" id="MT144871">
    <property type="protein sequence ID" value="QJI00714.1"/>
    <property type="molecule type" value="Genomic_DNA"/>
</dbReference>
<dbReference type="EMBL" id="MT144197">
    <property type="protein sequence ID" value="QJA50461.1"/>
    <property type="molecule type" value="Genomic_DNA"/>
</dbReference>
<evidence type="ECO:0000313" key="2">
    <source>
        <dbReference type="EMBL" id="QJI00714.1"/>
    </source>
</evidence>
<proteinExistence type="predicted"/>
<evidence type="ECO:0000313" key="1">
    <source>
        <dbReference type="EMBL" id="QJA50461.1"/>
    </source>
</evidence>
<gene>
    <name evidence="1" type="ORF">TM448A01781_0004</name>
    <name evidence="2" type="ORF">TM448B02092_0010</name>
</gene>
<reference evidence="1" key="1">
    <citation type="submission" date="2020-03" db="EMBL/GenBank/DDBJ databases">
        <title>The deep terrestrial virosphere.</title>
        <authorList>
            <person name="Holmfeldt K."/>
            <person name="Nilsson E."/>
            <person name="Simone D."/>
            <person name="Lopez-Fernandez M."/>
            <person name="Wu X."/>
            <person name="de Brujin I."/>
            <person name="Lundin D."/>
            <person name="Andersson A."/>
            <person name="Bertilsson S."/>
            <person name="Dopson M."/>
        </authorList>
    </citation>
    <scope>NUCLEOTIDE SEQUENCE</scope>
    <source>
        <strain evidence="1">TM448A01781</strain>
        <strain evidence="2">TM448B02092</strain>
    </source>
</reference>
<sequence length="143" mass="16081">MSKEKKKESVLDTEKLEHFFNSAVAKLILQSPDSNIEKHSEINKIFDSLKEYSLGEKLVLLSLINAKILREREVKLSEPENLEAISYTIFHSLVQSQIPGNLLFIVGRISERALRLFPELAGALDKEMNKIIAGTPGEPGYIS</sequence>